<feature type="signal peptide" evidence="2">
    <location>
        <begin position="1"/>
        <end position="18"/>
    </location>
</feature>
<feature type="region of interest" description="Disordered" evidence="1">
    <location>
        <begin position="196"/>
        <end position="215"/>
    </location>
</feature>
<protein>
    <submittedName>
        <fullName evidence="3">Uncharacterized protein</fullName>
    </submittedName>
</protein>
<dbReference type="Ensembl" id="ENSGAGT00000010404.1">
    <property type="protein sequence ID" value="ENSGAGP00000009066.1"/>
    <property type="gene ID" value="ENSGAGG00000007157.1"/>
</dbReference>
<name>A0A452H370_9SAUR</name>
<evidence type="ECO:0000313" key="4">
    <source>
        <dbReference type="Proteomes" id="UP000291020"/>
    </source>
</evidence>
<reference evidence="3" key="3">
    <citation type="submission" date="2025-09" db="UniProtKB">
        <authorList>
            <consortium name="Ensembl"/>
        </authorList>
    </citation>
    <scope>IDENTIFICATION</scope>
</reference>
<organism evidence="3 4">
    <name type="scientific">Gopherus agassizii</name>
    <name type="common">Agassiz's desert tortoise</name>
    <dbReference type="NCBI Taxonomy" id="38772"/>
    <lineage>
        <taxon>Eukaryota</taxon>
        <taxon>Metazoa</taxon>
        <taxon>Chordata</taxon>
        <taxon>Craniata</taxon>
        <taxon>Vertebrata</taxon>
        <taxon>Euteleostomi</taxon>
        <taxon>Archelosauria</taxon>
        <taxon>Testudinata</taxon>
        <taxon>Testudines</taxon>
        <taxon>Cryptodira</taxon>
        <taxon>Durocryptodira</taxon>
        <taxon>Testudinoidea</taxon>
        <taxon>Testudinidae</taxon>
        <taxon>Gopherus</taxon>
    </lineage>
</organism>
<reference evidence="3" key="2">
    <citation type="submission" date="2025-08" db="UniProtKB">
        <authorList>
            <consortium name="Ensembl"/>
        </authorList>
    </citation>
    <scope>IDENTIFICATION</scope>
</reference>
<keyword evidence="2" id="KW-0732">Signal</keyword>
<evidence type="ECO:0000256" key="2">
    <source>
        <dbReference type="SAM" id="SignalP"/>
    </source>
</evidence>
<proteinExistence type="predicted"/>
<feature type="compositionally biased region" description="Polar residues" evidence="1">
    <location>
        <begin position="40"/>
        <end position="52"/>
    </location>
</feature>
<sequence length="215" mass="22195">MSSMAWPFSSFFSISTMSLTPSTTICTCSTSEKPSRSALEMSNTAPTASVSTPPGGHSAMQLSPDPTAVEQPHQPSLASLPTAARPLETPCSSDGPARFQPPHITAAGCPHTHTPGIQAGRSRPCPESLRCPSAQHMGLRAPQGLGAAGPHHSVTQPLLSSALPSPHLLPQPNPCPPTVPPHPPVLPVPTGVPFPKPMSPPSSVTPTLPMCPPHL</sequence>
<evidence type="ECO:0000313" key="3">
    <source>
        <dbReference type="Ensembl" id="ENSGAGP00000009066.1"/>
    </source>
</evidence>
<feature type="region of interest" description="Disordered" evidence="1">
    <location>
        <begin position="29"/>
        <end position="131"/>
    </location>
</feature>
<keyword evidence="4" id="KW-1185">Reference proteome</keyword>
<dbReference type="AlphaFoldDB" id="A0A452H370"/>
<evidence type="ECO:0000256" key="1">
    <source>
        <dbReference type="SAM" id="MobiDB-lite"/>
    </source>
</evidence>
<feature type="region of interest" description="Disordered" evidence="1">
    <location>
        <begin position="143"/>
        <end position="165"/>
    </location>
</feature>
<feature type="chain" id="PRO_5019372855" evidence="2">
    <location>
        <begin position="19"/>
        <end position="215"/>
    </location>
</feature>
<accession>A0A452H370</accession>
<dbReference type="Proteomes" id="UP000291020">
    <property type="component" value="Unassembled WGS sequence"/>
</dbReference>
<reference evidence="4" key="1">
    <citation type="journal article" date="2017" name="PLoS ONE">
        <title>The Agassiz's desert tortoise genome provides a resource for the conservation of a threatened species.</title>
        <authorList>
            <person name="Tollis M."/>
            <person name="DeNardo D.F."/>
            <person name="Cornelius J.A."/>
            <person name="Dolby G.A."/>
            <person name="Edwards T."/>
            <person name="Henen B.T."/>
            <person name="Karl A.E."/>
            <person name="Murphy R.W."/>
            <person name="Kusumi K."/>
        </authorList>
    </citation>
    <scope>NUCLEOTIDE SEQUENCE [LARGE SCALE GENOMIC DNA]</scope>
</reference>